<evidence type="ECO:0000313" key="1">
    <source>
        <dbReference type="EMBL" id="KAJ9101744.1"/>
    </source>
</evidence>
<name>A0ACC2VRW3_9TREE</name>
<dbReference type="EMBL" id="JASBWT010000009">
    <property type="protein sequence ID" value="KAJ9101744.1"/>
    <property type="molecule type" value="Genomic_DNA"/>
</dbReference>
<keyword evidence="2" id="KW-1185">Reference proteome</keyword>
<organism evidence="1 2">
    <name type="scientific">Naganishia friedmannii</name>
    <dbReference type="NCBI Taxonomy" id="89922"/>
    <lineage>
        <taxon>Eukaryota</taxon>
        <taxon>Fungi</taxon>
        <taxon>Dikarya</taxon>
        <taxon>Basidiomycota</taxon>
        <taxon>Agaricomycotina</taxon>
        <taxon>Tremellomycetes</taxon>
        <taxon>Filobasidiales</taxon>
        <taxon>Filobasidiaceae</taxon>
        <taxon>Naganishia</taxon>
    </lineage>
</organism>
<dbReference type="Proteomes" id="UP001227268">
    <property type="component" value="Unassembled WGS sequence"/>
</dbReference>
<protein>
    <submittedName>
        <fullName evidence="1">Uncharacterized protein</fullName>
    </submittedName>
</protein>
<sequence length="400" mass="44136">MADSSNPITSVAPSSSPITSVSASYPPSYHSGPQHGNQLLNRLTLDMRGERITVERDTLMNLPESVLLALFPNGLLLSRPPMLDGDGYGMDGSMMEHDEEEEEHLFAVDFDPGSFDYVLSFFKNASDTFYGNDGHPAGLYNAQQALLPSSILYRGPAQGTQGFDPTLEGNPLITKQPIIVLREELEYFAIPPAAIPPSSLSNGDKSHGHPLAGKAATNAAGQPSPELLRLKRECGKALMERRKVFTALQRNVSKEGNLAEQHLIDMLCTSGFSRDDEWGYRALEPSRCCISSISLVLLNTGIEHHYPQDDATSDTESEDMKAKRDSPMDAHVTLDDQQMNTAQKLLLFWRKPARKCWWDGVEVEIPLAGDSKQNATVKVWARRVWTLELSLTDEAILVPV</sequence>
<gene>
    <name evidence="1" type="ORF">QFC21_003083</name>
</gene>
<reference evidence="1" key="1">
    <citation type="submission" date="2023-04" db="EMBL/GenBank/DDBJ databases">
        <title>Draft Genome sequencing of Naganishia species isolated from polar environments using Oxford Nanopore Technology.</title>
        <authorList>
            <person name="Leo P."/>
            <person name="Venkateswaran K."/>
        </authorList>
    </citation>
    <scope>NUCLEOTIDE SEQUENCE</scope>
    <source>
        <strain evidence="1">MNA-CCFEE 5423</strain>
    </source>
</reference>
<accession>A0ACC2VRW3</accession>
<evidence type="ECO:0000313" key="2">
    <source>
        <dbReference type="Proteomes" id="UP001227268"/>
    </source>
</evidence>
<comment type="caution">
    <text evidence="1">The sequence shown here is derived from an EMBL/GenBank/DDBJ whole genome shotgun (WGS) entry which is preliminary data.</text>
</comment>
<proteinExistence type="predicted"/>